<sequence length="1239" mass="139570">MKYVTCHCRSHCAKWDPQTHSFMGGKSVSRSTRDNHGRDDKRLHIESEDVAIPVASAPEEVGGWLLLAQQEVAAMAALPSSSLNNPLVFINDPRATTLGEYALHMDPRQPNTGIHALQTHKRSNTAFLHSELRVAHLLSKASLLAESQEVNALISSLEDYLHQLDREKELHWSQQRNRNTVDRNGRPVINTDVYFETVIPPDPVQQVAYTLSAIMQNFHFMSRKALRLQIAGNRDLLLSSGALRSVVDSLAKDPRTATKSLHIDPVLRTYVSCLTCHTVYPHDPNNKNPTHCISRETPHSSTCNQPLWKESLVGGRPRIEPRLTYQHQDFKHWLGRLLSRKDVEELLDSYPAGLNDTRPTSDIWLADVFQQLKDHEGRPFLSPSLTEGRLVFGLSVDSFEPNAAKPGQTPTSATGIWIICYNFPPHLRYLPENIYLVGIIPGPTKPDTTHINPYIQLVVDEFKPFWNPGVSFSRTRCSPNGRHYLALLIPLICDMLAARQIAGKPAAMAHNLCTICDIDHDDMDILDPSKWPLKDRRQVLFFANLWKNARCTAHQSQIFDAYGQRWSPLFDLPYWDPIRFIVIDTMHTLDINLLKGHLRDMFRIDLKHPGGDGASHTAIVNDKMTIPKTYVAKLPACNKLIADNPQDLLYKLLEFHRAILYVVCVENTILGDTHTEVIGTRWILARNIVRWVTVTTDEPLNMWLSDSDDEDLPPNEIGPMPVEGVIRVETPDPGQMVDEILGAENVEPSNPSLTQDTKLHSSIRKILTYLASDASGPSREHVSQRSTIDVLRRICHLIDIDPSSVPSIGRNVKLPLAVTDETVIPHLASLLPERDAKRTSVLGIDIMKEIWQDMERTMLPTWVSRVPRDWTSLTDLNASQTRMLCTVHLPITLIRMWHASEGRMREILANFMDLVTAVITANMRTTSKEQIATYDFHITRYMQQAHQLYPDVSIKPIHHAALHVGRMLEDFGPVHSHSSPYYERYINFLHRMNTNRKPGGQLESTMMMTSARNANLSALLADDTALRNKVSGIVDILAKFSREDTRCLARFGEFEPSSEIKLGLEVELTRLDDCYYQKLCSQLSATVLVDRNPSFYDEILLHGISYGCAGTSKIRNSPVVFHPAATTVDADTPILAGVIERVFQYTTPLFTGIFLGIRSFQPVDSALDPYRQYGFAGGFLCFRNVNDYHVIPPPAIVSHCALTSMGAETGQELVHALPLNRVCDVSRLSLFVANLSTCI</sequence>
<protein>
    <submittedName>
        <fullName evidence="1">Uncharacterized protein</fullName>
    </submittedName>
</protein>
<dbReference type="OrthoDB" id="3039677at2759"/>
<dbReference type="PANTHER" id="PTHR46579">
    <property type="entry name" value="F5/8 TYPE C DOMAIN-CONTAINING PROTEIN-RELATED"/>
    <property type="match status" value="1"/>
</dbReference>
<name>A0A067NR49_PLEO1</name>
<accession>A0A067NR49</accession>
<dbReference type="VEuPathDB" id="FungiDB:PLEOSDRAFT_1046052"/>
<dbReference type="Pfam" id="PF02992">
    <property type="entry name" value="Transposase_21"/>
    <property type="match status" value="1"/>
</dbReference>
<evidence type="ECO:0000313" key="1">
    <source>
        <dbReference type="EMBL" id="KDQ26111.1"/>
    </source>
</evidence>
<reference evidence="2" key="1">
    <citation type="journal article" date="2014" name="Proc. Natl. Acad. Sci. U.S.A.">
        <title>Extensive sampling of basidiomycete genomes demonstrates inadequacy of the white-rot/brown-rot paradigm for wood decay fungi.</title>
        <authorList>
            <person name="Riley R."/>
            <person name="Salamov A.A."/>
            <person name="Brown D.W."/>
            <person name="Nagy L.G."/>
            <person name="Floudas D."/>
            <person name="Held B.W."/>
            <person name="Levasseur A."/>
            <person name="Lombard V."/>
            <person name="Morin E."/>
            <person name="Otillar R."/>
            <person name="Lindquist E.A."/>
            <person name="Sun H."/>
            <person name="LaButti K.M."/>
            <person name="Schmutz J."/>
            <person name="Jabbour D."/>
            <person name="Luo H."/>
            <person name="Baker S.E."/>
            <person name="Pisabarro A.G."/>
            <person name="Walton J.D."/>
            <person name="Blanchette R.A."/>
            <person name="Henrissat B."/>
            <person name="Martin F."/>
            <person name="Cullen D."/>
            <person name="Hibbett D.S."/>
            <person name="Grigoriev I.V."/>
        </authorList>
    </citation>
    <scope>NUCLEOTIDE SEQUENCE [LARGE SCALE GENOMIC DNA]</scope>
    <source>
        <strain evidence="2">PC15</strain>
    </source>
</reference>
<dbReference type="EMBL" id="KL198010">
    <property type="protein sequence ID" value="KDQ26111.1"/>
    <property type="molecule type" value="Genomic_DNA"/>
</dbReference>
<dbReference type="AlphaFoldDB" id="A0A067NR49"/>
<dbReference type="STRING" id="1137138.A0A067NR49"/>
<dbReference type="Proteomes" id="UP000027073">
    <property type="component" value="Unassembled WGS sequence"/>
</dbReference>
<dbReference type="InParanoid" id="A0A067NR49"/>
<dbReference type="HOGENOM" id="CLU_002101_0_0_1"/>
<evidence type="ECO:0000313" key="2">
    <source>
        <dbReference type="Proteomes" id="UP000027073"/>
    </source>
</evidence>
<organism evidence="1 2">
    <name type="scientific">Pleurotus ostreatus (strain PC15)</name>
    <name type="common">Oyster mushroom</name>
    <dbReference type="NCBI Taxonomy" id="1137138"/>
    <lineage>
        <taxon>Eukaryota</taxon>
        <taxon>Fungi</taxon>
        <taxon>Dikarya</taxon>
        <taxon>Basidiomycota</taxon>
        <taxon>Agaricomycotina</taxon>
        <taxon>Agaricomycetes</taxon>
        <taxon>Agaricomycetidae</taxon>
        <taxon>Agaricales</taxon>
        <taxon>Pleurotineae</taxon>
        <taxon>Pleurotaceae</taxon>
        <taxon>Pleurotus</taxon>
    </lineage>
</organism>
<dbReference type="PANTHER" id="PTHR46579:SF1">
    <property type="entry name" value="F5_8 TYPE C DOMAIN-CONTAINING PROTEIN"/>
    <property type="match status" value="1"/>
</dbReference>
<gene>
    <name evidence="1" type="ORF">PLEOSDRAFT_1046052</name>
</gene>
<proteinExistence type="predicted"/>
<dbReference type="InterPro" id="IPR004242">
    <property type="entry name" value="Transposase_21"/>
</dbReference>